<evidence type="ECO:0000256" key="4">
    <source>
        <dbReference type="ARBA" id="ARBA00022475"/>
    </source>
</evidence>
<dbReference type="GO" id="GO:0043190">
    <property type="term" value="C:ATP-binding cassette (ABC) transporter complex"/>
    <property type="evidence" value="ECO:0007669"/>
    <property type="project" value="TreeGrafter"/>
</dbReference>
<keyword evidence="6" id="KW-0067">ATP-binding</keyword>
<dbReference type="GO" id="GO:0005524">
    <property type="term" value="F:ATP binding"/>
    <property type="evidence" value="ECO:0007669"/>
    <property type="project" value="UniProtKB-KW"/>
</dbReference>
<feature type="domain" description="ABC transporter" evidence="9">
    <location>
        <begin position="5"/>
        <end position="235"/>
    </location>
</feature>
<reference evidence="10" key="1">
    <citation type="journal article" date="2013" name="Sci. Rep.">
        <title>Metagenomics uncovers a new group of low GC and ultra-small marine Actinobacteria.</title>
        <authorList>
            <person name="Ghai R."/>
            <person name="Mizuno C.M."/>
            <person name="Picazo A."/>
            <person name="Camacho A."/>
            <person name="Rodriguez-Valera F."/>
        </authorList>
    </citation>
    <scope>NUCLEOTIDE SEQUENCE</scope>
</reference>
<dbReference type="Pfam" id="PF00005">
    <property type="entry name" value="ABC_tran"/>
    <property type="match status" value="1"/>
</dbReference>
<comment type="similarity">
    <text evidence="2">Belongs to the ABC transporter superfamily.</text>
</comment>
<evidence type="ECO:0000313" key="10">
    <source>
        <dbReference type="EMBL" id="AGQ19441.1"/>
    </source>
</evidence>
<evidence type="ECO:0000256" key="1">
    <source>
        <dbReference type="ARBA" id="ARBA00004236"/>
    </source>
</evidence>
<evidence type="ECO:0000256" key="6">
    <source>
        <dbReference type="ARBA" id="ARBA00022840"/>
    </source>
</evidence>
<dbReference type="SUPFAM" id="SSF52540">
    <property type="entry name" value="P-loop containing nucleoside triphosphate hydrolases"/>
    <property type="match status" value="1"/>
</dbReference>
<keyword evidence="7" id="KW-1278">Translocase</keyword>
<comment type="subcellular location">
    <subcellularLocation>
        <location evidence="1">Cell membrane</location>
    </subcellularLocation>
</comment>
<dbReference type="Gene3D" id="3.40.50.300">
    <property type="entry name" value="P-loop containing nucleotide triphosphate hydrolases"/>
    <property type="match status" value="1"/>
</dbReference>
<dbReference type="InterPro" id="IPR015856">
    <property type="entry name" value="ABC_transpr_CbiO/EcfA_su"/>
</dbReference>
<dbReference type="GO" id="GO:0016887">
    <property type="term" value="F:ATP hydrolysis activity"/>
    <property type="evidence" value="ECO:0007669"/>
    <property type="project" value="InterPro"/>
</dbReference>
<evidence type="ECO:0000256" key="2">
    <source>
        <dbReference type="ARBA" id="ARBA00005417"/>
    </source>
</evidence>
<dbReference type="InterPro" id="IPR027417">
    <property type="entry name" value="P-loop_NTPase"/>
</dbReference>
<dbReference type="InterPro" id="IPR003439">
    <property type="entry name" value="ABC_transporter-like_ATP-bd"/>
</dbReference>
<evidence type="ECO:0000256" key="5">
    <source>
        <dbReference type="ARBA" id="ARBA00022741"/>
    </source>
</evidence>
<dbReference type="PROSITE" id="PS50893">
    <property type="entry name" value="ABC_TRANSPORTER_2"/>
    <property type="match status" value="1"/>
</dbReference>
<dbReference type="InterPro" id="IPR050095">
    <property type="entry name" value="ECF_ABC_transporter_ATP-bd"/>
</dbReference>
<dbReference type="SMART" id="SM00382">
    <property type="entry name" value="AAA"/>
    <property type="match status" value="1"/>
</dbReference>
<dbReference type="InterPro" id="IPR017871">
    <property type="entry name" value="ABC_transporter-like_CS"/>
</dbReference>
<evidence type="ECO:0000259" key="9">
    <source>
        <dbReference type="PROSITE" id="PS50893"/>
    </source>
</evidence>
<dbReference type="GO" id="GO:0042626">
    <property type="term" value="F:ATPase-coupled transmembrane transporter activity"/>
    <property type="evidence" value="ECO:0007669"/>
    <property type="project" value="TreeGrafter"/>
</dbReference>
<sequence length="248" mass="27476">MNKYLSISKLTFTYPDGHKALNEISFGLDEGDSLGILGPNGAGKTTLILHLNGILGEMNGSIKLNNLEFIEDNLAEIRKTVGVVFQDPDDQLFMPTVLEDVMFGPKNFGFSEEVSRKNAEEALHMVGMNDYLEKAPHHLSFGQKRKVAIASVLASKPQLLVLDEPSSNLDPSSRRELIDILLSLDISIVLVTHDLPMALEICPRSIVVNNGVITEDGKTKDLLTNNRVMKENRLELPFGFALHHLDEE</sequence>
<evidence type="ECO:0000256" key="8">
    <source>
        <dbReference type="ARBA" id="ARBA00023136"/>
    </source>
</evidence>
<protein>
    <submittedName>
        <fullName evidence="10">ABC-type cobalt transport system, ATPase component</fullName>
    </submittedName>
</protein>
<dbReference type="EMBL" id="KC811132">
    <property type="protein sequence ID" value="AGQ19441.1"/>
    <property type="molecule type" value="Genomic_DNA"/>
</dbReference>
<dbReference type="PANTHER" id="PTHR43553">
    <property type="entry name" value="HEAVY METAL TRANSPORTER"/>
    <property type="match status" value="1"/>
</dbReference>
<dbReference type="AlphaFoldDB" id="S5DKR0"/>
<name>S5DKR0_9ACTN</name>
<keyword evidence="5" id="KW-0547">Nucleotide-binding</keyword>
<dbReference type="InterPro" id="IPR003593">
    <property type="entry name" value="AAA+_ATPase"/>
</dbReference>
<dbReference type="CDD" id="cd03225">
    <property type="entry name" value="ABC_cobalt_CbiO_domain1"/>
    <property type="match status" value="1"/>
</dbReference>
<accession>S5DKR0</accession>
<dbReference type="PROSITE" id="PS00211">
    <property type="entry name" value="ABC_TRANSPORTER_1"/>
    <property type="match status" value="1"/>
</dbReference>
<keyword evidence="3" id="KW-0813">Transport</keyword>
<dbReference type="PANTHER" id="PTHR43553:SF24">
    <property type="entry name" value="ENERGY-COUPLING FACTOR TRANSPORTER ATP-BINDING PROTEIN ECFA1"/>
    <property type="match status" value="1"/>
</dbReference>
<keyword evidence="8" id="KW-0472">Membrane</keyword>
<dbReference type="FunFam" id="3.40.50.300:FF:000224">
    <property type="entry name" value="Energy-coupling factor transporter ATP-binding protein EcfA"/>
    <property type="match status" value="1"/>
</dbReference>
<proteinExistence type="inferred from homology"/>
<organism evidence="10">
    <name type="scientific">Candidatus Actinomarina minuta</name>
    <dbReference type="NCBI Taxonomy" id="1389454"/>
    <lineage>
        <taxon>Bacteria</taxon>
        <taxon>Bacillati</taxon>
        <taxon>Actinomycetota</taxon>
        <taxon>Actinomycetes</taxon>
        <taxon>Candidatus Actinomarinidae</taxon>
        <taxon>Candidatus Actinomarinales</taxon>
        <taxon>Candidatus Actinomarineae</taxon>
        <taxon>Candidatus Actinomarinaceae</taxon>
        <taxon>Candidatus Actinomarina</taxon>
    </lineage>
</organism>
<evidence type="ECO:0000256" key="7">
    <source>
        <dbReference type="ARBA" id="ARBA00022967"/>
    </source>
</evidence>
<keyword evidence="4" id="KW-1003">Cell membrane</keyword>
<evidence type="ECO:0000256" key="3">
    <source>
        <dbReference type="ARBA" id="ARBA00022448"/>
    </source>
</evidence>